<comment type="subunit">
    <text evidence="6">Homodimer. Heterotetramer of two MnmE and two MnmG subunits.</text>
</comment>
<keyword evidence="6" id="KW-0378">Hydrolase</keyword>
<keyword evidence="4 6" id="KW-0630">Potassium</keyword>
<dbReference type="PROSITE" id="PS51709">
    <property type="entry name" value="G_TRME"/>
    <property type="match status" value="1"/>
</dbReference>
<comment type="similarity">
    <text evidence="1 6">Belongs to the TRAFAC class TrmE-Era-EngA-EngB-Septin-like GTPase superfamily. TrmE GTPase family.</text>
</comment>
<dbReference type="InterPro" id="IPR025867">
    <property type="entry name" value="MnmE_helical"/>
</dbReference>
<dbReference type="GO" id="GO:0002098">
    <property type="term" value="P:tRNA wobble uridine modification"/>
    <property type="evidence" value="ECO:0007669"/>
    <property type="project" value="TreeGrafter"/>
</dbReference>
<feature type="binding site" evidence="6">
    <location>
        <position position="227"/>
    </location>
    <ligand>
        <name>Mg(2+)</name>
        <dbReference type="ChEBI" id="CHEBI:18420"/>
    </ligand>
</feature>
<evidence type="ECO:0000256" key="6">
    <source>
        <dbReference type="HAMAP-Rule" id="MF_00379"/>
    </source>
</evidence>
<dbReference type="SUPFAM" id="SSF52540">
    <property type="entry name" value="P-loop containing nucleoside triphosphate hydrolases"/>
    <property type="match status" value="1"/>
</dbReference>
<sequence>MDTIFALSTAPGKAGVAVIRVSGPEAFRAAEAVCGSLPATHKAALRRFRKRDGTLIDEGIVICFPEGNSFTGENVVEFQTHGSQAVVSLLETELSSISGVRHALAGEFTRRALLNDRLDLTQVEALADLIEAETVAQHSQAIETLSGRLADSVVKWREGLLTAMSLVEAMIDFSDEELPPGMTEDIVRRLAELARTFEREIEGSQVAERVRSGFEIAIIGRPNSGKSTLLNHIAGREAAITSEIAGTTRDVIEVRMDLFGLPVTFLDTAGMRETDDPIEAKGVDLAKQRAERADIRIHLVESSDSGDLRIEDGTAFVGQKRDLASYPGFGLSGVTGEGVSDLLHAIHEYLKNSVNSKGSISNERHRRSLVEAKRCILQAAVHIELGEDYVDLAAEELRRAVHELDAVVGKIGVEDVLGKIFATFCMGK</sequence>
<dbReference type="SUPFAM" id="SSF116878">
    <property type="entry name" value="TrmE connector domain"/>
    <property type="match status" value="1"/>
</dbReference>
<dbReference type="Pfam" id="PF10396">
    <property type="entry name" value="TrmE_N"/>
    <property type="match status" value="1"/>
</dbReference>
<dbReference type="Pfam" id="PF12631">
    <property type="entry name" value="MnmE_helical"/>
    <property type="match status" value="1"/>
</dbReference>
<comment type="function">
    <text evidence="6">Exhibits a very high intrinsic GTPase hydrolysis rate. Involved in the addition of a carboxymethylaminomethyl (cmnm) group at the wobble position (U34) of certain tRNAs, forming tRNA-cmnm(5)s(2)U34.</text>
</comment>
<feature type="binding site" evidence="6">
    <location>
        <begin position="267"/>
        <end position="270"/>
    </location>
    <ligand>
        <name>GTP</name>
        <dbReference type="ChEBI" id="CHEBI:37565"/>
    </ligand>
</feature>
<dbReference type="RefSeq" id="WP_092076984.1">
    <property type="nucleotide sequence ID" value="NZ_FOYI01000002.1"/>
</dbReference>
<comment type="cofactor">
    <cofactor evidence="6">
        <name>K(+)</name>
        <dbReference type="ChEBI" id="CHEBI:29103"/>
    </cofactor>
    <text evidence="6">Binds 1 potassium ion per subunit.</text>
</comment>
<dbReference type="CDD" id="cd04164">
    <property type="entry name" value="trmE"/>
    <property type="match status" value="1"/>
</dbReference>
<evidence type="ECO:0000256" key="3">
    <source>
        <dbReference type="ARBA" id="ARBA00022741"/>
    </source>
</evidence>
<feature type="binding site" evidence="6">
    <location>
        <position position="428"/>
    </location>
    <ligand>
        <name>(6S)-5-formyl-5,6,7,8-tetrahydrofolate</name>
        <dbReference type="ChEBI" id="CHEBI:57457"/>
    </ligand>
</feature>
<dbReference type="InterPro" id="IPR018948">
    <property type="entry name" value="GTP-bd_TrmE_N"/>
</dbReference>
<dbReference type="InterPro" id="IPR027368">
    <property type="entry name" value="MnmE_dom2"/>
</dbReference>
<dbReference type="AlphaFoldDB" id="A0A1I6D6I7"/>
<keyword evidence="6" id="KW-0479">Metal-binding</keyword>
<keyword evidence="6" id="KW-0963">Cytoplasm</keyword>
<feature type="binding site" evidence="6">
    <location>
        <position position="20"/>
    </location>
    <ligand>
        <name>(6S)-5-formyl-5,6,7,8-tetrahydrofolate</name>
        <dbReference type="ChEBI" id="CHEBI:57457"/>
    </ligand>
</feature>
<comment type="subcellular location">
    <subcellularLocation>
        <location evidence="6">Cytoplasm</location>
    </subcellularLocation>
</comment>
<dbReference type="STRING" id="871652.SAMN04515673_102272"/>
<keyword evidence="5 6" id="KW-0342">GTP-binding</keyword>
<evidence type="ECO:0000313" key="8">
    <source>
        <dbReference type="EMBL" id="SFR01068.1"/>
    </source>
</evidence>
<evidence type="ECO:0000259" key="7">
    <source>
        <dbReference type="PROSITE" id="PS51709"/>
    </source>
</evidence>
<keyword evidence="9" id="KW-1185">Reference proteome</keyword>
<feature type="binding site" evidence="6">
    <location>
        <position position="223"/>
    </location>
    <ligand>
        <name>K(+)</name>
        <dbReference type="ChEBI" id="CHEBI:29103"/>
    </ligand>
</feature>
<dbReference type="GO" id="GO:0005525">
    <property type="term" value="F:GTP binding"/>
    <property type="evidence" value="ECO:0007669"/>
    <property type="project" value="UniProtKB-UniRule"/>
</dbReference>
<feature type="binding site" evidence="6">
    <location>
        <position position="244"/>
    </location>
    <ligand>
        <name>K(+)</name>
        <dbReference type="ChEBI" id="CHEBI:29103"/>
    </ligand>
</feature>
<dbReference type="HAMAP" id="MF_00379">
    <property type="entry name" value="GTPase_MnmE"/>
    <property type="match status" value="1"/>
</dbReference>
<dbReference type="GO" id="GO:0003924">
    <property type="term" value="F:GTPase activity"/>
    <property type="evidence" value="ECO:0007669"/>
    <property type="project" value="UniProtKB-UniRule"/>
</dbReference>
<evidence type="ECO:0000256" key="2">
    <source>
        <dbReference type="ARBA" id="ARBA00022694"/>
    </source>
</evidence>
<evidence type="ECO:0000256" key="1">
    <source>
        <dbReference type="ARBA" id="ARBA00011043"/>
    </source>
</evidence>
<feature type="binding site" evidence="6">
    <location>
        <position position="242"/>
    </location>
    <ligand>
        <name>K(+)</name>
        <dbReference type="ChEBI" id="CHEBI:29103"/>
    </ligand>
</feature>
<dbReference type="GO" id="GO:0005737">
    <property type="term" value="C:cytoplasm"/>
    <property type="evidence" value="ECO:0007669"/>
    <property type="project" value="UniProtKB-SubCell"/>
</dbReference>
<feature type="domain" description="TrmE-type G" evidence="7">
    <location>
        <begin position="213"/>
        <end position="351"/>
    </location>
</feature>
<dbReference type="Pfam" id="PF01926">
    <property type="entry name" value="MMR_HSR1"/>
    <property type="match status" value="1"/>
</dbReference>
<organism evidence="8 9">
    <name type="scientific">Poseidonocella sedimentorum</name>
    <dbReference type="NCBI Taxonomy" id="871652"/>
    <lineage>
        <taxon>Bacteria</taxon>
        <taxon>Pseudomonadati</taxon>
        <taxon>Pseudomonadota</taxon>
        <taxon>Alphaproteobacteria</taxon>
        <taxon>Rhodobacterales</taxon>
        <taxon>Roseobacteraceae</taxon>
        <taxon>Poseidonocella</taxon>
    </lineage>
</organism>
<feature type="binding site" evidence="6">
    <location>
        <position position="248"/>
    </location>
    <ligand>
        <name>Mg(2+)</name>
        <dbReference type="ChEBI" id="CHEBI:18420"/>
    </ligand>
</feature>
<dbReference type="InterPro" id="IPR031168">
    <property type="entry name" value="G_TrmE"/>
</dbReference>
<keyword evidence="6" id="KW-0460">Magnesium</keyword>
<dbReference type="Gene3D" id="3.30.1360.120">
    <property type="entry name" value="Probable tRNA modification gtpase trme, domain 1"/>
    <property type="match status" value="1"/>
</dbReference>
<dbReference type="NCBIfam" id="NF003661">
    <property type="entry name" value="PRK05291.1-3"/>
    <property type="match status" value="1"/>
</dbReference>
<gene>
    <name evidence="6" type="primary">mnmE</name>
    <name evidence="6" type="synonym">trmE</name>
    <name evidence="8" type="ORF">SAMN04515673_102272</name>
</gene>
<keyword evidence="2 6" id="KW-0819">tRNA processing</keyword>
<dbReference type="CDD" id="cd14858">
    <property type="entry name" value="TrmE_N"/>
    <property type="match status" value="1"/>
</dbReference>
<dbReference type="EC" id="3.6.-.-" evidence="6"/>
<name>A0A1I6D6I7_9RHOB</name>
<evidence type="ECO:0000313" key="9">
    <source>
        <dbReference type="Proteomes" id="UP000199302"/>
    </source>
</evidence>
<dbReference type="InterPro" id="IPR027266">
    <property type="entry name" value="TrmE/GcvT-like"/>
</dbReference>
<keyword evidence="3 6" id="KW-0547">Nucleotide-binding</keyword>
<dbReference type="GO" id="GO:0046872">
    <property type="term" value="F:metal ion binding"/>
    <property type="evidence" value="ECO:0007669"/>
    <property type="project" value="UniProtKB-KW"/>
</dbReference>
<dbReference type="Gene3D" id="1.20.120.430">
    <property type="entry name" value="tRNA modification GTPase MnmE domain 2"/>
    <property type="match status" value="1"/>
</dbReference>
<protein>
    <recommendedName>
        <fullName evidence="6">tRNA modification GTPase MnmE</fullName>
        <ecNumber evidence="6">3.6.-.-</ecNumber>
    </recommendedName>
</protein>
<feature type="binding site" evidence="6">
    <location>
        <position position="247"/>
    </location>
    <ligand>
        <name>K(+)</name>
        <dbReference type="ChEBI" id="CHEBI:29103"/>
    </ligand>
</feature>
<feature type="binding site" evidence="6">
    <location>
        <position position="117"/>
    </location>
    <ligand>
        <name>(6S)-5-formyl-5,6,7,8-tetrahydrofolate</name>
        <dbReference type="ChEBI" id="CHEBI:57457"/>
    </ligand>
</feature>
<evidence type="ECO:0000256" key="4">
    <source>
        <dbReference type="ARBA" id="ARBA00022958"/>
    </source>
</evidence>
<accession>A0A1I6D6I7</accession>
<proteinExistence type="inferred from homology"/>
<evidence type="ECO:0000256" key="5">
    <source>
        <dbReference type="ARBA" id="ARBA00023134"/>
    </source>
</evidence>
<dbReference type="GO" id="GO:0030488">
    <property type="term" value="P:tRNA methylation"/>
    <property type="evidence" value="ECO:0007669"/>
    <property type="project" value="TreeGrafter"/>
</dbReference>
<dbReference type="InterPro" id="IPR027417">
    <property type="entry name" value="P-loop_NTPase"/>
</dbReference>
<dbReference type="OrthoDB" id="9805918at2"/>
<comment type="caution">
    <text evidence="6">Lacks conserved residue(s) required for the propagation of feature annotation.</text>
</comment>
<dbReference type="Gene3D" id="3.40.50.300">
    <property type="entry name" value="P-loop containing nucleotide triphosphate hydrolases"/>
    <property type="match status" value="1"/>
</dbReference>
<dbReference type="Proteomes" id="UP000199302">
    <property type="component" value="Unassembled WGS sequence"/>
</dbReference>
<dbReference type="PANTHER" id="PTHR42714:SF2">
    <property type="entry name" value="TRNA MODIFICATION GTPASE GTPBP3, MITOCHONDRIAL"/>
    <property type="match status" value="1"/>
</dbReference>
<feature type="binding site" evidence="6">
    <location>
        <begin position="242"/>
        <end position="248"/>
    </location>
    <ligand>
        <name>GTP</name>
        <dbReference type="ChEBI" id="CHEBI:37565"/>
    </ligand>
</feature>
<feature type="binding site" evidence="6">
    <location>
        <begin position="223"/>
        <end position="228"/>
    </location>
    <ligand>
        <name>GTP</name>
        <dbReference type="ChEBI" id="CHEBI:37565"/>
    </ligand>
</feature>
<dbReference type="NCBIfam" id="TIGR00231">
    <property type="entry name" value="small_GTP"/>
    <property type="match status" value="1"/>
</dbReference>
<feature type="binding site" evidence="6">
    <location>
        <position position="77"/>
    </location>
    <ligand>
        <name>(6S)-5-formyl-5,6,7,8-tetrahydrofolate</name>
        <dbReference type="ChEBI" id="CHEBI:57457"/>
    </ligand>
</feature>
<dbReference type="InterPro" id="IPR005225">
    <property type="entry name" value="Small_GTP-bd"/>
</dbReference>
<dbReference type="InterPro" id="IPR004520">
    <property type="entry name" value="GTPase_MnmE"/>
</dbReference>
<dbReference type="PANTHER" id="PTHR42714">
    <property type="entry name" value="TRNA MODIFICATION GTPASE GTPBP3"/>
    <property type="match status" value="1"/>
</dbReference>
<dbReference type="InterPro" id="IPR006073">
    <property type="entry name" value="GTP-bd"/>
</dbReference>
<reference evidence="8 9" key="1">
    <citation type="submission" date="2016-10" db="EMBL/GenBank/DDBJ databases">
        <authorList>
            <person name="de Groot N.N."/>
        </authorList>
    </citation>
    <scope>NUCLEOTIDE SEQUENCE [LARGE SCALE GENOMIC DNA]</scope>
    <source>
        <strain evidence="9">KMM 9023,NRIC 0796,JCM 17311,KCTC 23692</strain>
    </source>
</reference>
<dbReference type="EMBL" id="FOYI01000002">
    <property type="protein sequence ID" value="SFR01068.1"/>
    <property type="molecule type" value="Genomic_DNA"/>
</dbReference>